<comment type="caution">
    <text evidence="2">The sequence shown here is derived from an EMBL/GenBank/DDBJ whole genome shotgun (WGS) entry which is preliminary data.</text>
</comment>
<dbReference type="EMBL" id="JMSN01000028">
    <property type="protein sequence ID" value="KDN47733.1"/>
    <property type="molecule type" value="Genomic_DNA"/>
</dbReference>
<evidence type="ECO:0000313" key="3">
    <source>
        <dbReference type="Proteomes" id="UP000027361"/>
    </source>
</evidence>
<protein>
    <submittedName>
        <fullName evidence="2">Uncharacterized protein</fullName>
    </submittedName>
</protein>
<organism evidence="2 3">
    <name type="scientific">Tilletiaria anomala (strain ATCC 24038 / CBS 436.72 / UBC 951)</name>
    <dbReference type="NCBI Taxonomy" id="1037660"/>
    <lineage>
        <taxon>Eukaryota</taxon>
        <taxon>Fungi</taxon>
        <taxon>Dikarya</taxon>
        <taxon>Basidiomycota</taxon>
        <taxon>Ustilaginomycotina</taxon>
        <taxon>Exobasidiomycetes</taxon>
        <taxon>Georgefischeriales</taxon>
        <taxon>Tilletiariaceae</taxon>
        <taxon>Tilletiaria</taxon>
    </lineage>
</organism>
<proteinExistence type="predicted"/>
<sequence length="64" mass="7009">MFVRQPSRMMSPTDRRSSPEVTVEAFARSGKCSKDCSGSASINQHDCLTCTAYLVGVQRPSRIA</sequence>
<dbReference type="Proteomes" id="UP000027361">
    <property type="component" value="Unassembled WGS sequence"/>
</dbReference>
<evidence type="ECO:0000313" key="2">
    <source>
        <dbReference type="EMBL" id="KDN47733.1"/>
    </source>
</evidence>
<gene>
    <name evidence="2" type="ORF">K437DRAFT_255742</name>
</gene>
<dbReference type="InParanoid" id="A0A066W5B1"/>
<dbReference type="RefSeq" id="XP_013243925.1">
    <property type="nucleotide sequence ID" value="XM_013388471.1"/>
</dbReference>
<accession>A0A066W5B1</accession>
<reference evidence="2 3" key="1">
    <citation type="submission" date="2014-05" db="EMBL/GenBank/DDBJ databases">
        <title>Draft genome sequence of a rare smut relative, Tilletiaria anomala UBC 951.</title>
        <authorList>
            <consortium name="DOE Joint Genome Institute"/>
            <person name="Toome M."/>
            <person name="Kuo A."/>
            <person name="Henrissat B."/>
            <person name="Lipzen A."/>
            <person name="Tritt A."/>
            <person name="Yoshinaga Y."/>
            <person name="Zane M."/>
            <person name="Barry K."/>
            <person name="Grigoriev I.V."/>
            <person name="Spatafora J.W."/>
            <person name="Aimea M.C."/>
        </authorList>
    </citation>
    <scope>NUCLEOTIDE SEQUENCE [LARGE SCALE GENOMIC DNA]</scope>
    <source>
        <strain evidence="2 3">UBC 951</strain>
    </source>
</reference>
<dbReference type="GeneID" id="25264237"/>
<feature type="region of interest" description="Disordered" evidence="1">
    <location>
        <begin position="1"/>
        <end position="21"/>
    </location>
</feature>
<dbReference type="AlphaFoldDB" id="A0A066W5B1"/>
<dbReference type="HOGENOM" id="CLU_196994_0_0_1"/>
<name>A0A066W5B1_TILAU</name>
<keyword evidence="3" id="KW-1185">Reference proteome</keyword>
<evidence type="ECO:0000256" key="1">
    <source>
        <dbReference type="SAM" id="MobiDB-lite"/>
    </source>
</evidence>